<dbReference type="STRING" id="1742358.GCA_001439605_00936"/>
<name>A0A4V2NTV7_9BACI</name>
<protein>
    <submittedName>
        <fullName evidence="8">Cytochrome c biogenesis protein CcdA</fullName>
    </submittedName>
</protein>
<keyword evidence="9" id="KW-1185">Reference proteome</keyword>
<dbReference type="GO" id="GO:0017004">
    <property type="term" value="P:cytochrome complex assembly"/>
    <property type="evidence" value="ECO:0007669"/>
    <property type="project" value="InterPro"/>
</dbReference>
<dbReference type="AlphaFoldDB" id="A0A4V2NTV7"/>
<dbReference type="PANTHER" id="PTHR31272:SF4">
    <property type="entry name" value="CYTOCHROME C-TYPE BIOGENESIS PROTEIN HI_1454-RELATED"/>
    <property type="match status" value="1"/>
</dbReference>
<evidence type="ECO:0000256" key="6">
    <source>
        <dbReference type="SAM" id="Phobius"/>
    </source>
</evidence>
<keyword evidence="5 6" id="KW-0472">Membrane</keyword>
<dbReference type="InterPro" id="IPR003834">
    <property type="entry name" value="Cyt_c_assmbl_TM_dom"/>
</dbReference>
<dbReference type="InterPro" id="IPR051790">
    <property type="entry name" value="Cytochrome_c-biogenesis_DsbD"/>
</dbReference>
<evidence type="ECO:0000256" key="5">
    <source>
        <dbReference type="ARBA" id="ARBA00023136"/>
    </source>
</evidence>
<organism evidence="8 9">
    <name type="scientific">Cytobacillus praedii</name>
    <dbReference type="NCBI Taxonomy" id="1742358"/>
    <lineage>
        <taxon>Bacteria</taxon>
        <taxon>Bacillati</taxon>
        <taxon>Bacillota</taxon>
        <taxon>Bacilli</taxon>
        <taxon>Bacillales</taxon>
        <taxon>Bacillaceae</taxon>
        <taxon>Cytobacillus</taxon>
    </lineage>
</organism>
<keyword evidence="3 6" id="KW-0812">Transmembrane</keyword>
<evidence type="ECO:0000256" key="1">
    <source>
        <dbReference type="ARBA" id="ARBA00004141"/>
    </source>
</evidence>
<feature type="transmembrane region" description="Helical" evidence="6">
    <location>
        <begin position="87"/>
        <end position="107"/>
    </location>
</feature>
<evidence type="ECO:0000256" key="2">
    <source>
        <dbReference type="ARBA" id="ARBA00006143"/>
    </source>
</evidence>
<evidence type="ECO:0000256" key="3">
    <source>
        <dbReference type="ARBA" id="ARBA00022692"/>
    </source>
</evidence>
<gene>
    <name evidence="8" type="ORF">E0Y62_22455</name>
</gene>
<feature type="transmembrane region" description="Helical" evidence="6">
    <location>
        <begin position="127"/>
        <end position="157"/>
    </location>
</feature>
<feature type="transmembrane region" description="Helical" evidence="6">
    <location>
        <begin position="204"/>
        <end position="229"/>
    </location>
</feature>
<evidence type="ECO:0000259" key="7">
    <source>
        <dbReference type="Pfam" id="PF02683"/>
    </source>
</evidence>
<comment type="subcellular location">
    <subcellularLocation>
        <location evidence="1">Membrane</location>
        <topology evidence="1">Multi-pass membrane protein</topology>
    </subcellularLocation>
</comment>
<dbReference type="RefSeq" id="WP_057763330.1">
    <property type="nucleotide sequence ID" value="NZ_CP183326.1"/>
</dbReference>
<keyword evidence="4 6" id="KW-1133">Transmembrane helix</keyword>
<dbReference type="OrthoDB" id="9803065at2"/>
<sequence length="235" mass="26117">MTDLNVFLALAAGFLSFISPCCLPLYPAFLSYITGMSVGELKEENAMLQRRSMLHTLFFLIGFSIIFIAIGFGTSFIGSFFVDYQDLIRQIGAIFIFFFGLLIVGFIKPEFLLKERRFEFKNRPSGLIGSSLIGMAFAAGWTPCTGPILGAVISLAASNPNSAMFYMVAYILGFAIPFFILSFFIGKMKWIRKHSGTIMKIGGYIMMVMGVVLFFDWMTKIIAILTPIFGGFTGF</sequence>
<comment type="caution">
    <text evidence="8">The sequence shown here is derived from an EMBL/GenBank/DDBJ whole genome shotgun (WGS) entry which is preliminary data.</text>
</comment>
<proteinExistence type="inferred from homology"/>
<feature type="transmembrane region" description="Helical" evidence="6">
    <location>
        <begin position="54"/>
        <end position="81"/>
    </location>
</feature>
<reference evidence="8 9" key="1">
    <citation type="submission" date="2019-03" db="EMBL/GenBank/DDBJ databases">
        <authorList>
            <person name="Jensen L."/>
            <person name="Storgaard J."/>
            <person name="Sulaj E."/>
            <person name="Schramm A."/>
            <person name="Marshall I.P.G."/>
        </authorList>
    </citation>
    <scope>NUCLEOTIDE SEQUENCE [LARGE SCALE GENOMIC DNA]</scope>
    <source>
        <strain evidence="8 9">2017H2G3</strain>
    </source>
</reference>
<evidence type="ECO:0000313" key="9">
    <source>
        <dbReference type="Proteomes" id="UP000293846"/>
    </source>
</evidence>
<comment type="similarity">
    <text evidence="2">Belongs to the DsbD family.</text>
</comment>
<evidence type="ECO:0000256" key="4">
    <source>
        <dbReference type="ARBA" id="ARBA00022989"/>
    </source>
</evidence>
<feature type="transmembrane region" description="Helical" evidence="6">
    <location>
        <begin position="163"/>
        <end position="184"/>
    </location>
</feature>
<accession>A0A4V2NTV7</accession>
<dbReference type="EMBL" id="SJTH01000050">
    <property type="protein sequence ID" value="TCJ01775.1"/>
    <property type="molecule type" value="Genomic_DNA"/>
</dbReference>
<dbReference type="GO" id="GO:0016020">
    <property type="term" value="C:membrane"/>
    <property type="evidence" value="ECO:0007669"/>
    <property type="project" value="UniProtKB-SubCell"/>
</dbReference>
<dbReference type="Proteomes" id="UP000293846">
    <property type="component" value="Unassembled WGS sequence"/>
</dbReference>
<dbReference type="PANTHER" id="PTHR31272">
    <property type="entry name" value="CYTOCHROME C-TYPE BIOGENESIS PROTEIN HI_1454-RELATED"/>
    <property type="match status" value="1"/>
</dbReference>
<evidence type="ECO:0000313" key="8">
    <source>
        <dbReference type="EMBL" id="TCJ01775.1"/>
    </source>
</evidence>
<feature type="domain" description="Cytochrome C biogenesis protein transmembrane" evidence="7">
    <location>
        <begin position="6"/>
        <end position="211"/>
    </location>
</feature>
<feature type="transmembrane region" description="Helical" evidence="6">
    <location>
        <begin position="6"/>
        <end position="33"/>
    </location>
</feature>
<dbReference type="Pfam" id="PF02683">
    <property type="entry name" value="DsbD_TM"/>
    <property type="match status" value="1"/>
</dbReference>